<evidence type="ECO:0000313" key="3">
    <source>
        <dbReference type="Proteomes" id="UP001529510"/>
    </source>
</evidence>
<dbReference type="EMBL" id="JAMKFB020000004">
    <property type="protein sequence ID" value="KAL0195880.1"/>
    <property type="molecule type" value="Genomic_DNA"/>
</dbReference>
<comment type="caution">
    <text evidence="2">The sequence shown here is derived from an EMBL/GenBank/DDBJ whole genome shotgun (WGS) entry which is preliminary data.</text>
</comment>
<accession>A0ABD0RCV8</accession>
<sequence length="61" mass="6657">DASVVCRSLSCQRKKRRYHVGPVGHRDPEGDRHQQSSAPPQTTPGHPGDGLAHQPFGSPYI</sequence>
<evidence type="ECO:0000313" key="2">
    <source>
        <dbReference type="EMBL" id="KAL0195880.1"/>
    </source>
</evidence>
<feature type="compositionally biased region" description="Polar residues" evidence="1">
    <location>
        <begin position="35"/>
        <end position="44"/>
    </location>
</feature>
<protein>
    <submittedName>
        <fullName evidence="2">Uncharacterized protein</fullName>
    </submittedName>
</protein>
<gene>
    <name evidence="2" type="ORF">M9458_009452</name>
</gene>
<evidence type="ECO:0000256" key="1">
    <source>
        <dbReference type="SAM" id="MobiDB-lite"/>
    </source>
</evidence>
<name>A0ABD0RCV8_CIRMR</name>
<dbReference type="AlphaFoldDB" id="A0ABD0RCV8"/>
<feature type="non-terminal residue" evidence="2">
    <location>
        <position position="1"/>
    </location>
</feature>
<organism evidence="2 3">
    <name type="scientific">Cirrhinus mrigala</name>
    <name type="common">Mrigala</name>
    <dbReference type="NCBI Taxonomy" id="683832"/>
    <lineage>
        <taxon>Eukaryota</taxon>
        <taxon>Metazoa</taxon>
        <taxon>Chordata</taxon>
        <taxon>Craniata</taxon>
        <taxon>Vertebrata</taxon>
        <taxon>Euteleostomi</taxon>
        <taxon>Actinopterygii</taxon>
        <taxon>Neopterygii</taxon>
        <taxon>Teleostei</taxon>
        <taxon>Ostariophysi</taxon>
        <taxon>Cypriniformes</taxon>
        <taxon>Cyprinidae</taxon>
        <taxon>Labeoninae</taxon>
        <taxon>Labeonini</taxon>
        <taxon>Cirrhinus</taxon>
    </lineage>
</organism>
<keyword evidence="3" id="KW-1185">Reference proteome</keyword>
<feature type="compositionally biased region" description="Basic and acidic residues" evidence="1">
    <location>
        <begin position="24"/>
        <end position="34"/>
    </location>
</feature>
<proteinExistence type="predicted"/>
<feature type="region of interest" description="Disordered" evidence="1">
    <location>
        <begin position="17"/>
        <end position="61"/>
    </location>
</feature>
<dbReference type="Proteomes" id="UP001529510">
    <property type="component" value="Unassembled WGS sequence"/>
</dbReference>
<reference evidence="2 3" key="1">
    <citation type="submission" date="2024-05" db="EMBL/GenBank/DDBJ databases">
        <title>Genome sequencing and assembly of Indian major carp, Cirrhinus mrigala (Hamilton, 1822).</title>
        <authorList>
            <person name="Mohindra V."/>
            <person name="Chowdhury L.M."/>
            <person name="Lal K."/>
            <person name="Jena J.K."/>
        </authorList>
    </citation>
    <scope>NUCLEOTIDE SEQUENCE [LARGE SCALE GENOMIC DNA]</scope>
    <source>
        <strain evidence="2">CM1030</strain>
        <tissue evidence="2">Blood</tissue>
    </source>
</reference>